<dbReference type="InterPro" id="IPR029058">
    <property type="entry name" value="AB_hydrolase_fold"/>
</dbReference>
<keyword evidence="4" id="KW-1185">Reference proteome</keyword>
<evidence type="ECO:0000256" key="1">
    <source>
        <dbReference type="SAM" id="SignalP"/>
    </source>
</evidence>
<dbReference type="GO" id="GO:0016787">
    <property type="term" value="F:hydrolase activity"/>
    <property type="evidence" value="ECO:0007669"/>
    <property type="project" value="UniProtKB-KW"/>
</dbReference>
<dbReference type="SUPFAM" id="SSF53474">
    <property type="entry name" value="alpha/beta-Hydrolases"/>
    <property type="match status" value="1"/>
</dbReference>
<dbReference type="Proteomes" id="UP000297839">
    <property type="component" value="Unassembled WGS sequence"/>
</dbReference>
<feature type="chain" id="PRO_5021346991" evidence="1">
    <location>
        <begin position="27"/>
        <end position="460"/>
    </location>
</feature>
<dbReference type="Pfam" id="PF18067">
    <property type="entry name" value="Lipase_C"/>
    <property type="match status" value="1"/>
</dbReference>
<dbReference type="GO" id="GO:0016042">
    <property type="term" value="P:lipid catabolic process"/>
    <property type="evidence" value="ECO:0007669"/>
    <property type="project" value="InterPro"/>
</dbReference>
<dbReference type="OrthoDB" id="8871309at2"/>
<proteinExistence type="predicted"/>
<evidence type="ECO:0000313" key="3">
    <source>
        <dbReference type="EMBL" id="TFY98902.1"/>
    </source>
</evidence>
<dbReference type="RefSeq" id="WP_135250621.1">
    <property type="nucleotide sequence ID" value="NZ_SMLK01000005.1"/>
</dbReference>
<evidence type="ECO:0000259" key="2">
    <source>
        <dbReference type="Pfam" id="PF18067"/>
    </source>
</evidence>
<dbReference type="InterPro" id="IPR006311">
    <property type="entry name" value="TAT_signal"/>
</dbReference>
<gene>
    <name evidence="3" type="ORF">EZ216_15140</name>
</gene>
<organism evidence="3 4">
    <name type="scientific">Ramlibacter humi</name>
    <dbReference type="NCBI Taxonomy" id="2530451"/>
    <lineage>
        <taxon>Bacteria</taxon>
        <taxon>Pseudomonadati</taxon>
        <taxon>Pseudomonadota</taxon>
        <taxon>Betaproteobacteria</taxon>
        <taxon>Burkholderiales</taxon>
        <taxon>Comamonadaceae</taxon>
        <taxon>Ramlibacter</taxon>
    </lineage>
</organism>
<evidence type="ECO:0000313" key="4">
    <source>
        <dbReference type="Proteomes" id="UP000297839"/>
    </source>
</evidence>
<dbReference type="EMBL" id="SMLK01000005">
    <property type="protein sequence ID" value="TFY98902.1"/>
    <property type="molecule type" value="Genomic_DNA"/>
</dbReference>
<dbReference type="PROSITE" id="PS51257">
    <property type="entry name" value="PROKAR_LIPOPROTEIN"/>
    <property type="match status" value="1"/>
</dbReference>
<sequence>MTTRRQLLAAPAAALLLAACAGGPTASNPPEMPPIVFVHGNGDSASIWQSTLWRFESNGWPRDRLHAIDVPYPLARDDDTKAQPGRTSTAEHMAYLKAEVEKVLKATGAKQVVLIGNSRGGYAIRNYVANGGGAAVVSHAILGGTPNHGVWSLPDFSLNSEFNGAGPFLKALNTPKDAAGNEVTGPVKWMTIRSDSNDKFAQPDGLWIGRRGQPTNVTFAGPELKGATNVVIPRVDHRETSFSPAAFDAMYRFLTGRAPASPDGTPEARVVLSGKVTGLGLSSTDPASGSFSNNLPLPGAKLDVYAIDPITGERRGAAAHSQTVGADGRWGPFNADGDARYEFVITAPGYATTHIYRSPFPRSSALVNMRPERVPDADKNAPSLVILNRPRGYLDPARDRMAFDGQSPPPGAVLGAGVSSSRIKPAGLPRPVMAEFNGEKLVGRSWPLPENHVSVLELTY</sequence>
<name>A0A4Z0BHW9_9BURK</name>
<feature type="domain" description="AFL C-terminal" evidence="2">
    <location>
        <begin position="270"/>
        <end position="373"/>
    </location>
</feature>
<keyword evidence="1" id="KW-0732">Signal</keyword>
<feature type="signal peptide" evidence="1">
    <location>
        <begin position="1"/>
        <end position="26"/>
    </location>
</feature>
<dbReference type="InterPro" id="IPR002918">
    <property type="entry name" value="Lipase_EstA/Esterase_EstB"/>
</dbReference>
<reference evidence="3 4" key="1">
    <citation type="submission" date="2019-03" db="EMBL/GenBank/DDBJ databases">
        <title>Ramlibacter sp. 18x22-1, whole genome shotgun sequence.</title>
        <authorList>
            <person name="Zhang X."/>
            <person name="Feng G."/>
            <person name="Zhu H."/>
        </authorList>
    </citation>
    <scope>NUCLEOTIDE SEQUENCE [LARGE SCALE GENOMIC DNA]</scope>
    <source>
        <strain evidence="3 4">18x22-1</strain>
    </source>
</reference>
<dbReference type="InterPro" id="IPR040664">
    <property type="entry name" value="AFL_C"/>
</dbReference>
<accession>A0A4Z0BHW9</accession>
<protein>
    <submittedName>
        <fullName evidence="3">Alpha/beta fold hydrolase</fullName>
    </submittedName>
</protein>
<comment type="caution">
    <text evidence="3">The sequence shown here is derived from an EMBL/GenBank/DDBJ whole genome shotgun (WGS) entry which is preliminary data.</text>
</comment>
<dbReference type="Gene3D" id="2.60.40.2190">
    <property type="match status" value="1"/>
</dbReference>
<dbReference type="Gene3D" id="3.40.50.1820">
    <property type="entry name" value="alpha/beta hydrolase"/>
    <property type="match status" value="1"/>
</dbReference>
<keyword evidence="3" id="KW-0378">Hydrolase</keyword>
<dbReference type="Pfam" id="PF01674">
    <property type="entry name" value="Lipase_2"/>
    <property type="match status" value="1"/>
</dbReference>
<dbReference type="PROSITE" id="PS51318">
    <property type="entry name" value="TAT"/>
    <property type="match status" value="1"/>
</dbReference>
<dbReference type="AlphaFoldDB" id="A0A4Z0BHW9"/>